<dbReference type="SUPFAM" id="SSF52047">
    <property type="entry name" value="RNI-like"/>
    <property type="match status" value="1"/>
</dbReference>
<keyword evidence="4" id="KW-1185">Reference proteome</keyword>
<feature type="domain" description="F-box/LRR-repeat protein 15-like leucin rich repeat" evidence="2">
    <location>
        <begin position="262"/>
        <end position="338"/>
    </location>
</feature>
<accession>A0A183SKS6</accession>
<dbReference type="InterPro" id="IPR057207">
    <property type="entry name" value="FBXL15_LRR"/>
</dbReference>
<dbReference type="Pfam" id="PF25372">
    <property type="entry name" value="DUF7885"/>
    <property type="match status" value="1"/>
</dbReference>
<dbReference type="InterPro" id="IPR006553">
    <property type="entry name" value="Leu-rich_rpt_Cys-con_subtyp"/>
</dbReference>
<keyword evidence="1" id="KW-0833">Ubl conjugation pathway</keyword>
<dbReference type="Gene3D" id="3.80.10.10">
    <property type="entry name" value="Ribonuclease Inhibitor"/>
    <property type="match status" value="2"/>
</dbReference>
<sequence>MLSLMITSSKNPKRQVDNALIPVTASTSFQLISGTRVFACIGDSDPSITRKHSNNTQDWLLWKLAALGNVRLRHINLLGCSLLSPNGFYSLSKCKNLQDVCLSRCAGVTLSEDGLVSLVHALPQLRQWILGDTPIFSENMLKEMGKNERLEGVSLSLLKPAEPKLPNPAQSRKSTLHKTDEIERSAVTSADHTAGIAALLRPSLRTLRLCGLGGLADESFDCIPQAAKQILNHAPQTVNLNSHRSTLVGDSKMPSFPRSTYALSNLAINDCPRITDKVLEKIASLSQLTCLNLSRCGTLTDAGMKFITEGTFIGHLTELYLSHCSQITDSGIGNILKRAHNLAYLGVDGCTKLSDISLSNIRLCHKLTWMNFAGTQCADAALEMQVAALNPSDYGLYDTSNQLRSEVPLTVFVTF</sequence>
<proteinExistence type="predicted"/>
<protein>
    <submittedName>
        <fullName evidence="5">F-box/LRR-repeat protein 20</fullName>
    </submittedName>
</protein>
<dbReference type="InterPro" id="IPR050648">
    <property type="entry name" value="F-box_LRR-repeat"/>
</dbReference>
<dbReference type="InterPro" id="IPR032675">
    <property type="entry name" value="LRR_dom_sf"/>
</dbReference>
<reference evidence="5" key="1">
    <citation type="submission" date="2016-06" db="UniProtKB">
        <authorList>
            <consortium name="WormBaseParasite"/>
        </authorList>
    </citation>
    <scope>IDENTIFICATION</scope>
</reference>
<evidence type="ECO:0000313" key="4">
    <source>
        <dbReference type="Proteomes" id="UP000275846"/>
    </source>
</evidence>
<dbReference type="Proteomes" id="UP000275846">
    <property type="component" value="Unassembled WGS sequence"/>
</dbReference>
<dbReference type="GO" id="GO:0005737">
    <property type="term" value="C:cytoplasm"/>
    <property type="evidence" value="ECO:0007669"/>
    <property type="project" value="TreeGrafter"/>
</dbReference>
<evidence type="ECO:0000313" key="3">
    <source>
        <dbReference type="EMBL" id="VDL91209.1"/>
    </source>
</evidence>
<gene>
    <name evidence="3" type="ORF">SSLN_LOCUS4824</name>
</gene>
<dbReference type="WBParaSite" id="SSLN_0000497901-mRNA-1">
    <property type="protein sequence ID" value="SSLN_0000497901-mRNA-1"/>
    <property type="gene ID" value="SSLN_0000497901"/>
</dbReference>
<evidence type="ECO:0000256" key="1">
    <source>
        <dbReference type="ARBA" id="ARBA00022786"/>
    </source>
</evidence>
<organism evidence="5">
    <name type="scientific">Schistocephalus solidus</name>
    <name type="common">Tapeworm</name>
    <dbReference type="NCBI Taxonomy" id="70667"/>
    <lineage>
        <taxon>Eukaryota</taxon>
        <taxon>Metazoa</taxon>
        <taxon>Spiralia</taxon>
        <taxon>Lophotrochozoa</taxon>
        <taxon>Platyhelminthes</taxon>
        <taxon>Cestoda</taxon>
        <taxon>Eucestoda</taxon>
        <taxon>Diphyllobothriidea</taxon>
        <taxon>Diphyllobothriidae</taxon>
        <taxon>Schistocephalus</taxon>
    </lineage>
</organism>
<evidence type="ECO:0000313" key="5">
    <source>
        <dbReference type="WBParaSite" id="SSLN_0000497901-mRNA-1"/>
    </source>
</evidence>
<dbReference type="AlphaFoldDB" id="A0A183SKS6"/>
<reference evidence="3 4" key="2">
    <citation type="submission" date="2018-11" db="EMBL/GenBank/DDBJ databases">
        <authorList>
            <consortium name="Pathogen Informatics"/>
        </authorList>
    </citation>
    <scope>NUCLEOTIDE SEQUENCE [LARGE SCALE GENOMIC DNA]</scope>
    <source>
        <strain evidence="3 4">NST_G2</strain>
    </source>
</reference>
<dbReference type="PANTHER" id="PTHR13382">
    <property type="entry name" value="MITOCHONDRIAL ATP SYNTHASE COUPLING FACTOR B"/>
    <property type="match status" value="1"/>
</dbReference>
<dbReference type="EMBL" id="UYSU01033012">
    <property type="protein sequence ID" value="VDL91209.1"/>
    <property type="molecule type" value="Genomic_DNA"/>
</dbReference>
<name>A0A183SKS6_SCHSO</name>
<dbReference type="OrthoDB" id="61560at2759"/>
<dbReference type="STRING" id="70667.A0A183SKS6"/>
<evidence type="ECO:0000259" key="2">
    <source>
        <dbReference type="Pfam" id="PF25372"/>
    </source>
</evidence>
<dbReference type="SMART" id="SM00367">
    <property type="entry name" value="LRR_CC"/>
    <property type="match status" value="5"/>
</dbReference>